<organism evidence="2 3">
    <name type="scientific">Fusarium langsethiae</name>
    <dbReference type="NCBI Taxonomy" id="179993"/>
    <lineage>
        <taxon>Eukaryota</taxon>
        <taxon>Fungi</taxon>
        <taxon>Dikarya</taxon>
        <taxon>Ascomycota</taxon>
        <taxon>Pezizomycotina</taxon>
        <taxon>Sordariomycetes</taxon>
        <taxon>Hypocreomycetidae</taxon>
        <taxon>Hypocreales</taxon>
        <taxon>Nectriaceae</taxon>
        <taxon>Fusarium</taxon>
    </lineage>
</organism>
<dbReference type="Proteomes" id="UP000037904">
    <property type="component" value="Unassembled WGS sequence"/>
</dbReference>
<dbReference type="OrthoDB" id="4811040at2759"/>
<dbReference type="AlphaFoldDB" id="A0A0M9EQS5"/>
<accession>A0A0M9EQS5</accession>
<feature type="signal peptide" evidence="1">
    <location>
        <begin position="1"/>
        <end position="17"/>
    </location>
</feature>
<dbReference type="EMBL" id="JXCE01000336">
    <property type="protein sequence ID" value="KPA37959.1"/>
    <property type="molecule type" value="Genomic_DNA"/>
</dbReference>
<sequence length="233" mass="26129">MLFKYIIPSLLATSAVAVPVADIGESEDNIVLFKHDDVLDARDLELADIHGVNVTEMYKHSMFKRDDGDHIVVWVARDFVENEDEVDNVQGIDKRQTARPGTKSDFRNDFISDYCRDHKRQDHTGPNGPFTGGVKAMYGWARGHSGGSWSVGSSWKNLVLAGSNSGANAIYRARTVRGGSTSIGTQDVRNDADWTQKRERKFSGRWRASSKGGETCVLNDRLNYEIIRTDYRL</sequence>
<comment type="caution">
    <text evidence="2">The sequence shown here is derived from an EMBL/GenBank/DDBJ whole genome shotgun (WGS) entry which is preliminary data.</text>
</comment>
<proteinExistence type="predicted"/>
<evidence type="ECO:0000256" key="1">
    <source>
        <dbReference type="SAM" id="SignalP"/>
    </source>
</evidence>
<protein>
    <recommendedName>
        <fullName evidence="4">Ecp2 effector protein domain-containing protein</fullName>
    </recommendedName>
</protein>
<feature type="chain" id="PRO_5005835312" description="Ecp2 effector protein domain-containing protein" evidence="1">
    <location>
        <begin position="18"/>
        <end position="233"/>
    </location>
</feature>
<evidence type="ECO:0000313" key="3">
    <source>
        <dbReference type="Proteomes" id="UP000037904"/>
    </source>
</evidence>
<reference evidence="2 3" key="1">
    <citation type="submission" date="2015-04" db="EMBL/GenBank/DDBJ databases">
        <title>The draft genome sequence of Fusarium langsethiae, a T-2/HT-2 mycotoxin producer.</title>
        <authorList>
            <person name="Lysoe E."/>
            <person name="Divon H.H."/>
            <person name="Terzi V."/>
            <person name="Orru L."/>
            <person name="Lamontanara A."/>
            <person name="Kolseth A.-K."/>
            <person name="Frandsen R.J."/>
            <person name="Nielsen K."/>
            <person name="Thrane U."/>
        </authorList>
    </citation>
    <scope>NUCLEOTIDE SEQUENCE [LARGE SCALE GENOMIC DNA]</scope>
    <source>
        <strain evidence="2 3">Fl201059</strain>
    </source>
</reference>
<evidence type="ECO:0008006" key="4">
    <source>
        <dbReference type="Google" id="ProtNLM"/>
    </source>
</evidence>
<name>A0A0M9EQS5_FUSLA</name>
<gene>
    <name evidence="2" type="ORF">FLAG1_09223</name>
</gene>
<evidence type="ECO:0000313" key="2">
    <source>
        <dbReference type="EMBL" id="KPA37959.1"/>
    </source>
</evidence>
<keyword evidence="1" id="KW-0732">Signal</keyword>
<keyword evidence="3" id="KW-1185">Reference proteome</keyword>